<evidence type="ECO:0000256" key="1">
    <source>
        <dbReference type="SAM" id="MobiDB-lite"/>
    </source>
</evidence>
<dbReference type="Gene3D" id="1.20.120.20">
    <property type="entry name" value="Apolipoprotein"/>
    <property type="match status" value="1"/>
</dbReference>
<accession>A0A1I0DN47</accession>
<feature type="compositionally biased region" description="Basic and acidic residues" evidence="1">
    <location>
        <begin position="15"/>
        <end position="28"/>
    </location>
</feature>
<sequence length="147" mass="15985">MESDHATPSDQAQGRLDRIKEHAKDRLGEARDEITREFSEREAELRDDIADRVDKVSGALHSAAEDINERTAAKAAHYTARNVGQASALLRDQDLGDVARDLGRFARANPASFIAGATLLGFAAARFVMAGSRIHNDLPGGSHVRRP</sequence>
<organism evidence="2 3">
    <name type="scientific">Paracoccus homiensis</name>
    <dbReference type="NCBI Taxonomy" id="364199"/>
    <lineage>
        <taxon>Bacteria</taxon>
        <taxon>Pseudomonadati</taxon>
        <taxon>Pseudomonadota</taxon>
        <taxon>Alphaproteobacteria</taxon>
        <taxon>Rhodobacterales</taxon>
        <taxon>Paracoccaceae</taxon>
        <taxon>Paracoccus</taxon>
    </lineage>
</organism>
<protein>
    <submittedName>
        <fullName evidence="2">Uncharacterized protein</fullName>
    </submittedName>
</protein>
<evidence type="ECO:0000313" key="3">
    <source>
        <dbReference type="Proteomes" id="UP000199180"/>
    </source>
</evidence>
<dbReference type="AlphaFoldDB" id="A0A1I0DN47"/>
<evidence type="ECO:0000313" key="2">
    <source>
        <dbReference type="EMBL" id="SET33959.1"/>
    </source>
</evidence>
<keyword evidence="3" id="KW-1185">Reference proteome</keyword>
<dbReference type="OrthoDB" id="7744082at2"/>
<name>A0A1I0DN47_9RHOB</name>
<dbReference type="EMBL" id="FOHO01000004">
    <property type="protein sequence ID" value="SET33959.1"/>
    <property type="molecule type" value="Genomic_DNA"/>
</dbReference>
<dbReference type="STRING" id="364199.SAMN04489858_104224"/>
<dbReference type="RefSeq" id="WP_090733860.1">
    <property type="nucleotide sequence ID" value="NZ_FOHO01000004.1"/>
</dbReference>
<reference evidence="2 3" key="1">
    <citation type="submission" date="2016-10" db="EMBL/GenBank/DDBJ databases">
        <authorList>
            <person name="de Groot N.N."/>
        </authorList>
    </citation>
    <scope>NUCLEOTIDE SEQUENCE [LARGE SCALE GENOMIC DNA]</scope>
    <source>
        <strain evidence="2 3">DSM 17862</strain>
    </source>
</reference>
<gene>
    <name evidence="2" type="ORF">SAMN04489858_104224</name>
</gene>
<proteinExistence type="predicted"/>
<dbReference type="Proteomes" id="UP000199180">
    <property type="component" value="Unassembled WGS sequence"/>
</dbReference>
<feature type="region of interest" description="Disordered" evidence="1">
    <location>
        <begin position="1"/>
        <end position="28"/>
    </location>
</feature>